<dbReference type="Proteomes" id="UP000276133">
    <property type="component" value="Unassembled WGS sequence"/>
</dbReference>
<reference evidence="1 2" key="1">
    <citation type="journal article" date="2018" name="Sci. Rep.">
        <title>Genomic signatures of local adaptation to the degree of environmental predictability in rotifers.</title>
        <authorList>
            <person name="Franch-Gras L."/>
            <person name="Hahn C."/>
            <person name="Garcia-Roger E.M."/>
            <person name="Carmona M.J."/>
            <person name="Serra M."/>
            <person name="Gomez A."/>
        </authorList>
    </citation>
    <scope>NUCLEOTIDE SEQUENCE [LARGE SCALE GENOMIC DNA]</scope>
    <source>
        <strain evidence="1">HYR1</strain>
    </source>
</reference>
<evidence type="ECO:0000313" key="1">
    <source>
        <dbReference type="EMBL" id="RNA30754.1"/>
    </source>
</evidence>
<sequence length="91" mass="10502">MKITKKDNCFFVTFPISFSTSKKKYKASQITCLVLMVLKSVFCFKEDAKYEFKINFSISSFFGKLNLRLGKFLVNEFLGHGLKINGKIEII</sequence>
<evidence type="ECO:0000313" key="2">
    <source>
        <dbReference type="Proteomes" id="UP000276133"/>
    </source>
</evidence>
<protein>
    <submittedName>
        <fullName evidence="1">Uncharacterized protein</fullName>
    </submittedName>
</protein>
<dbReference type="EMBL" id="REGN01002048">
    <property type="protein sequence ID" value="RNA30754.1"/>
    <property type="molecule type" value="Genomic_DNA"/>
</dbReference>
<name>A0A3M7S4K9_BRAPC</name>
<dbReference type="AlphaFoldDB" id="A0A3M7S4K9"/>
<comment type="caution">
    <text evidence="1">The sequence shown here is derived from an EMBL/GenBank/DDBJ whole genome shotgun (WGS) entry which is preliminary data.</text>
</comment>
<keyword evidence="2" id="KW-1185">Reference proteome</keyword>
<accession>A0A3M7S4K9</accession>
<gene>
    <name evidence="1" type="ORF">BpHYR1_025592</name>
</gene>
<organism evidence="1 2">
    <name type="scientific">Brachionus plicatilis</name>
    <name type="common">Marine rotifer</name>
    <name type="synonym">Brachionus muelleri</name>
    <dbReference type="NCBI Taxonomy" id="10195"/>
    <lineage>
        <taxon>Eukaryota</taxon>
        <taxon>Metazoa</taxon>
        <taxon>Spiralia</taxon>
        <taxon>Gnathifera</taxon>
        <taxon>Rotifera</taxon>
        <taxon>Eurotatoria</taxon>
        <taxon>Monogononta</taxon>
        <taxon>Pseudotrocha</taxon>
        <taxon>Ploima</taxon>
        <taxon>Brachionidae</taxon>
        <taxon>Brachionus</taxon>
    </lineage>
</organism>
<proteinExistence type="predicted"/>